<dbReference type="InterPro" id="IPR043168">
    <property type="entry name" value="DegV_C"/>
</dbReference>
<dbReference type="Proteomes" id="UP000238672">
    <property type="component" value="Unassembled WGS sequence"/>
</dbReference>
<gene>
    <name evidence="2" type="ORF">C6B37_01410</name>
</gene>
<reference evidence="2 3" key="1">
    <citation type="submission" date="2018-02" db="EMBL/GenBank/DDBJ databases">
        <title>Metagenomics reveals mixed infection of spiroplasma and phytoplasma in chicory.</title>
        <authorList>
            <person name="Polano C."/>
            <person name="Moruzzi S."/>
            <person name="Ermacora P."/>
            <person name="Ferrini F."/>
            <person name="Martini M."/>
            <person name="Firrao G."/>
        </authorList>
    </citation>
    <scope>NUCLEOTIDE SEQUENCE [LARGE SCALE GENOMIC DNA]</scope>
    <source>
        <strain evidence="2 3">ChiP</strain>
    </source>
</reference>
<comment type="caution">
    <text evidence="2">The sequence shown here is derived from an EMBL/GenBank/DDBJ whole genome shotgun (WGS) entry which is preliminary data.</text>
</comment>
<dbReference type="EMBL" id="PUUG01000036">
    <property type="protein sequence ID" value="PQP79732.1"/>
    <property type="molecule type" value="Genomic_DNA"/>
</dbReference>
<dbReference type="NCBIfam" id="TIGR00762">
    <property type="entry name" value="DegV"/>
    <property type="match status" value="1"/>
</dbReference>
<name>A0A2S8NV01_9MOLU</name>
<keyword evidence="3" id="KW-1185">Reference proteome</keyword>
<dbReference type="GO" id="GO:0008289">
    <property type="term" value="F:lipid binding"/>
    <property type="evidence" value="ECO:0007669"/>
    <property type="project" value="UniProtKB-KW"/>
</dbReference>
<dbReference type="PANTHER" id="PTHR33434">
    <property type="entry name" value="DEGV DOMAIN-CONTAINING PROTEIN DR_1986-RELATED"/>
    <property type="match status" value="1"/>
</dbReference>
<evidence type="ECO:0000313" key="3">
    <source>
        <dbReference type="Proteomes" id="UP000238672"/>
    </source>
</evidence>
<dbReference type="SUPFAM" id="SSF82549">
    <property type="entry name" value="DAK1/DegV-like"/>
    <property type="match status" value="1"/>
</dbReference>
<dbReference type="InterPro" id="IPR050270">
    <property type="entry name" value="DegV_domain_contain"/>
</dbReference>
<keyword evidence="1" id="KW-0446">Lipid-binding</keyword>
<dbReference type="AlphaFoldDB" id="A0A2S8NV01"/>
<dbReference type="PROSITE" id="PS51482">
    <property type="entry name" value="DEGV"/>
    <property type="match status" value="1"/>
</dbReference>
<protein>
    <submittedName>
        <fullName evidence="2">DegV family protein</fullName>
    </submittedName>
</protein>
<dbReference type="Gene3D" id="3.40.50.10170">
    <property type="match status" value="1"/>
</dbReference>
<dbReference type="Gene3D" id="3.30.1180.10">
    <property type="match status" value="1"/>
</dbReference>
<proteinExistence type="predicted"/>
<organism evidence="2 3">
    <name type="scientific">Candidatus Phytoplasma phoenicium</name>
    <dbReference type="NCBI Taxonomy" id="198422"/>
    <lineage>
        <taxon>Bacteria</taxon>
        <taxon>Bacillati</taxon>
        <taxon>Mycoplasmatota</taxon>
        <taxon>Mollicutes</taxon>
        <taxon>Acholeplasmatales</taxon>
        <taxon>Acholeplasmataceae</taxon>
        <taxon>Candidatus Phytoplasma</taxon>
        <taxon>16SrIX (Pigeon pea witches'-broom group)</taxon>
    </lineage>
</organism>
<dbReference type="Pfam" id="PF02645">
    <property type="entry name" value="DegV"/>
    <property type="match status" value="1"/>
</dbReference>
<evidence type="ECO:0000256" key="1">
    <source>
        <dbReference type="ARBA" id="ARBA00023121"/>
    </source>
</evidence>
<dbReference type="PANTHER" id="PTHR33434:SF2">
    <property type="entry name" value="FATTY ACID-BINDING PROTEIN TM_1468"/>
    <property type="match status" value="1"/>
</dbReference>
<dbReference type="InterPro" id="IPR003797">
    <property type="entry name" value="DegV"/>
</dbReference>
<accession>A0A2S8NV01</accession>
<sequence length="282" mass="31936">MNIKVVATSTSCLDYYPKNKDIDLIRIKININNKEYIDGETLKAQEFYNILNKNPKLTPKTSQPSIGEIVHYFNKLANQGYKKVFVTTISQQLSGSFNAIVQAQKIVEKKIKIIPYDTNTVCFSEGYFALEAQRLFSQGASIENVIKHLDFLKKNNTIFFVVNSLTQLINNGRLNKIQSLLGRFFGVKTILQVNQNGQIVLINKYLTVEKILNSLINKIQNYTKGRKFTLHILFTGNPDLREQLRQILEKKFQLLNILAIPSTPAVGAHVGNNVVGVGIFLN</sequence>
<evidence type="ECO:0000313" key="2">
    <source>
        <dbReference type="EMBL" id="PQP79732.1"/>
    </source>
</evidence>